<feature type="transmembrane region" description="Helical" evidence="1">
    <location>
        <begin position="75"/>
        <end position="94"/>
    </location>
</feature>
<keyword evidence="1" id="KW-0812">Transmembrane</keyword>
<comment type="caution">
    <text evidence="2">The sequence shown here is derived from an EMBL/GenBank/DDBJ whole genome shotgun (WGS) entry which is preliminary data.</text>
</comment>
<gene>
    <name evidence="2" type="ORF">FC88_GL002052</name>
</gene>
<keyword evidence="1" id="KW-1133">Transmembrane helix</keyword>
<organism evidence="2 3">
    <name type="scientific">Companilactobacillus futsaii JCM 17355</name>
    <dbReference type="NCBI Taxonomy" id="1423818"/>
    <lineage>
        <taxon>Bacteria</taxon>
        <taxon>Bacillati</taxon>
        <taxon>Bacillota</taxon>
        <taxon>Bacilli</taxon>
        <taxon>Lactobacillales</taxon>
        <taxon>Lactobacillaceae</taxon>
        <taxon>Companilactobacillus</taxon>
    </lineage>
</organism>
<evidence type="ECO:0000313" key="2">
    <source>
        <dbReference type="EMBL" id="KRK96602.1"/>
    </source>
</evidence>
<proteinExistence type="predicted"/>
<feature type="transmembrane region" description="Helical" evidence="1">
    <location>
        <begin position="43"/>
        <end position="63"/>
    </location>
</feature>
<evidence type="ECO:0000256" key="1">
    <source>
        <dbReference type="SAM" id="Phobius"/>
    </source>
</evidence>
<dbReference type="InterPro" id="IPR021707">
    <property type="entry name" value="DUF3290"/>
</dbReference>
<accession>A0ABR5P7Q8</accession>
<dbReference type="Pfam" id="PF11694">
    <property type="entry name" value="DUF3290"/>
    <property type="match status" value="1"/>
</dbReference>
<evidence type="ECO:0000313" key="3">
    <source>
        <dbReference type="Proteomes" id="UP000051379"/>
    </source>
</evidence>
<keyword evidence="3" id="KW-1185">Reference proteome</keyword>
<dbReference type="EMBL" id="AZDO01000039">
    <property type="protein sequence ID" value="KRK96602.1"/>
    <property type="molecule type" value="Genomic_DNA"/>
</dbReference>
<name>A0ABR5P7Q8_9LACO</name>
<reference evidence="2 3" key="1">
    <citation type="journal article" date="2015" name="Genome Announc.">
        <title>Expanding the biotechnology potential of lactobacilli through comparative genomics of 213 strains and associated genera.</title>
        <authorList>
            <person name="Sun Z."/>
            <person name="Harris H.M."/>
            <person name="McCann A."/>
            <person name="Guo C."/>
            <person name="Argimon S."/>
            <person name="Zhang W."/>
            <person name="Yang X."/>
            <person name="Jeffery I.B."/>
            <person name="Cooney J.C."/>
            <person name="Kagawa T.F."/>
            <person name="Liu W."/>
            <person name="Song Y."/>
            <person name="Salvetti E."/>
            <person name="Wrobel A."/>
            <person name="Rasinkangas P."/>
            <person name="Parkhill J."/>
            <person name="Rea M.C."/>
            <person name="O'Sullivan O."/>
            <person name="Ritari J."/>
            <person name="Douillard F.P."/>
            <person name="Paul Ross R."/>
            <person name="Yang R."/>
            <person name="Briner A.E."/>
            <person name="Felis G.E."/>
            <person name="de Vos W.M."/>
            <person name="Barrangou R."/>
            <person name="Klaenhammer T.R."/>
            <person name="Caufield P.W."/>
            <person name="Cui Y."/>
            <person name="Zhang H."/>
            <person name="O'Toole P.W."/>
        </authorList>
    </citation>
    <scope>NUCLEOTIDE SEQUENCE [LARGE SCALE GENOMIC DNA]</scope>
    <source>
        <strain evidence="2 3">JCM 17355</strain>
    </source>
</reference>
<dbReference type="Proteomes" id="UP000051379">
    <property type="component" value="Unassembled WGS sequence"/>
</dbReference>
<keyword evidence="1" id="KW-0472">Membrane</keyword>
<sequence>MQAKIIRHVLPICYTNRIKVDEGIKMNFYSYQYLVDHNNEPNFLFIIGIIILAVAIFVTAFLYFRNRSDNKYRDLLIIFAFGIFLFIGINYNNYEQQLDISNKTSQTLDLMASVAKEKKVSKKKLYSNNSSLTEGMLIKAGKDIYRVSFDNNLSSYTLTKASIISSQKINLIKK</sequence>
<protein>
    <recommendedName>
        <fullName evidence="4">DUF3290 domain-containing protein</fullName>
    </recommendedName>
</protein>
<evidence type="ECO:0008006" key="4">
    <source>
        <dbReference type="Google" id="ProtNLM"/>
    </source>
</evidence>